<gene>
    <name evidence="2" type="ORF">A3B14_00435</name>
</gene>
<keyword evidence="1" id="KW-0472">Membrane</keyword>
<protein>
    <submittedName>
        <fullName evidence="2">Uncharacterized protein</fullName>
    </submittedName>
</protein>
<dbReference type="Proteomes" id="UP000176800">
    <property type="component" value="Unassembled WGS sequence"/>
</dbReference>
<organism evidence="2 3">
    <name type="scientific">Candidatus Zambryskibacteria bacterium RIFCSPLOWO2_01_FULL_45_21</name>
    <dbReference type="NCBI Taxonomy" id="1802761"/>
    <lineage>
        <taxon>Bacteria</taxon>
        <taxon>Candidatus Zambryskiibacteriota</taxon>
    </lineage>
</organism>
<feature type="transmembrane region" description="Helical" evidence="1">
    <location>
        <begin position="36"/>
        <end position="57"/>
    </location>
</feature>
<accession>A0A1G2U1R6</accession>
<sequence length="109" mass="12267">MKLPNFKKLSGQIKEIGTSESHTLEEMAGRDWSVNIVFLFIIAIPIIIFELVTFLGISEKDFFLNNQGDKKAISIDEEALGRVIEDFSEKEKDFEELTASAPSFPDPSI</sequence>
<dbReference type="EMBL" id="MHWE01000019">
    <property type="protein sequence ID" value="OHB03359.1"/>
    <property type="molecule type" value="Genomic_DNA"/>
</dbReference>
<keyword evidence="1" id="KW-0812">Transmembrane</keyword>
<reference evidence="2 3" key="1">
    <citation type="journal article" date="2016" name="Nat. Commun.">
        <title>Thousands of microbial genomes shed light on interconnected biogeochemical processes in an aquifer system.</title>
        <authorList>
            <person name="Anantharaman K."/>
            <person name="Brown C.T."/>
            <person name="Hug L.A."/>
            <person name="Sharon I."/>
            <person name="Castelle C.J."/>
            <person name="Probst A.J."/>
            <person name="Thomas B.C."/>
            <person name="Singh A."/>
            <person name="Wilkins M.J."/>
            <person name="Karaoz U."/>
            <person name="Brodie E.L."/>
            <person name="Williams K.H."/>
            <person name="Hubbard S.S."/>
            <person name="Banfield J.F."/>
        </authorList>
    </citation>
    <scope>NUCLEOTIDE SEQUENCE [LARGE SCALE GENOMIC DNA]</scope>
</reference>
<evidence type="ECO:0000256" key="1">
    <source>
        <dbReference type="SAM" id="Phobius"/>
    </source>
</evidence>
<dbReference type="AlphaFoldDB" id="A0A1G2U1R6"/>
<evidence type="ECO:0000313" key="3">
    <source>
        <dbReference type="Proteomes" id="UP000176800"/>
    </source>
</evidence>
<name>A0A1G2U1R6_9BACT</name>
<proteinExistence type="predicted"/>
<evidence type="ECO:0000313" key="2">
    <source>
        <dbReference type="EMBL" id="OHB03359.1"/>
    </source>
</evidence>
<keyword evidence="1" id="KW-1133">Transmembrane helix</keyword>
<comment type="caution">
    <text evidence="2">The sequence shown here is derived from an EMBL/GenBank/DDBJ whole genome shotgun (WGS) entry which is preliminary data.</text>
</comment>